<evidence type="ECO:0000256" key="2">
    <source>
        <dbReference type="ARBA" id="ARBA00010740"/>
    </source>
</evidence>
<dbReference type="InterPro" id="IPR003772">
    <property type="entry name" value="YceD"/>
</dbReference>
<dbReference type="Proteomes" id="UP001597059">
    <property type="component" value="Unassembled WGS sequence"/>
</dbReference>
<gene>
    <name evidence="6" type="ORF">ACFQ45_11695</name>
</gene>
<keyword evidence="4" id="KW-0690">Ribosome biogenesis</keyword>
<keyword evidence="7" id="KW-1185">Reference proteome</keyword>
<organism evidence="6 7">
    <name type="scientific">Rhodanobacter aciditrophus</name>
    <dbReference type="NCBI Taxonomy" id="1623218"/>
    <lineage>
        <taxon>Bacteria</taxon>
        <taxon>Pseudomonadati</taxon>
        <taxon>Pseudomonadota</taxon>
        <taxon>Gammaproteobacteria</taxon>
        <taxon>Lysobacterales</taxon>
        <taxon>Rhodanobacteraceae</taxon>
        <taxon>Rhodanobacter</taxon>
    </lineage>
</organism>
<dbReference type="RefSeq" id="WP_377367876.1">
    <property type="nucleotide sequence ID" value="NZ_JBHTMN010000012.1"/>
</dbReference>
<evidence type="ECO:0000256" key="3">
    <source>
        <dbReference type="ARBA" id="ARBA00015716"/>
    </source>
</evidence>
<evidence type="ECO:0000313" key="7">
    <source>
        <dbReference type="Proteomes" id="UP001597059"/>
    </source>
</evidence>
<dbReference type="Pfam" id="PF02620">
    <property type="entry name" value="YceD"/>
    <property type="match status" value="1"/>
</dbReference>
<name>A0ABW4B1K4_9GAMM</name>
<dbReference type="InterPro" id="IPR039255">
    <property type="entry name" value="YceD_bac"/>
</dbReference>
<evidence type="ECO:0000313" key="6">
    <source>
        <dbReference type="EMBL" id="MFD1384038.1"/>
    </source>
</evidence>
<evidence type="ECO:0000256" key="1">
    <source>
        <dbReference type="ARBA" id="ARBA00002868"/>
    </source>
</evidence>
<evidence type="ECO:0000256" key="5">
    <source>
        <dbReference type="ARBA" id="ARBA00031841"/>
    </source>
</evidence>
<dbReference type="PANTHER" id="PTHR38099:SF1">
    <property type="entry name" value="LARGE RIBOSOMAL RNA SUBUNIT ACCUMULATION PROTEIN YCED"/>
    <property type="match status" value="1"/>
</dbReference>
<accession>A0ABW4B1K4</accession>
<dbReference type="PANTHER" id="PTHR38099">
    <property type="entry name" value="LARGE RIBOSOMAL RNA SUBUNIT ACCUMULATION PROTEIN YCED"/>
    <property type="match status" value="1"/>
</dbReference>
<comment type="similarity">
    <text evidence="2">Belongs to the DUF177 domain family.</text>
</comment>
<evidence type="ECO:0000256" key="4">
    <source>
        <dbReference type="ARBA" id="ARBA00022517"/>
    </source>
</evidence>
<reference evidence="7" key="1">
    <citation type="journal article" date="2019" name="Int. J. Syst. Evol. Microbiol.">
        <title>The Global Catalogue of Microorganisms (GCM) 10K type strain sequencing project: providing services to taxonomists for standard genome sequencing and annotation.</title>
        <authorList>
            <consortium name="The Broad Institute Genomics Platform"/>
            <consortium name="The Broad Institute Genome Sequencing Center for Infectious Disease"/>
            <person name="Wu L."/>
            <person name="Ma J."/>
        </authorList>
    </citation>
    <scope>NUCLEOTIDE SEQUENCE [LARGE SCALE GENOMIC DNA]</scope>
    <source>
        <strain evidence="7">JCM 30774</strain>
    </source>
</reference>
<dbReference type="EMBL" id="JBHTMN010000012">
    <property type="protein sequence ID" value="MFD1384038.1"/>
    <property type="molecule type" value="Genomic_DNA"/>
</dbReference>
<sequence>MAILFPAMLNDTLPKYFDPRKYAAQEVSIEGRLLLKQFPELCAALASDEGDAFVHLDFRVDEDRRYIATGSIKSTVQLECQRCLEPAPIELEVDLSIGFVYDEDHAKNLPGDYDPVVMTDGEVVLAEMVEQELLLALPIVAYHAESGCNPVALKYASSTDDAPDDENKPNPFSILASLKAKKN</sequence>
<proteinExistence type="inferred from homology"/>
<comment type="function">
    <text evidence="1">Plays a role in synthesis, processing and/or stability of 23S rRNA.</text>
</comment>
<protein>
    <recommendedName>
        <fullName evidence="3">Large ribosomal RNA subunit accumulation protein YceD</fullName>
    </recommendedName>
    <alternativeName>
        <fullName evidence="5">23S rRNA accumulation protein YceD</fullName>
    </alternativeName>
</protein>
<comment type="caution">
    <text evidence="6">The sequence shown here is derived from an EMBL/GenBank/DDBJ whole genome shotgun (WGS) entry which is preliminary data.</text>
</comment>